<dbReference type="Pfam" id="PF03466">
    <property type="entry name" value="LysR_substrate"/>
    <property type="match status" value="1"/>
</dbReference>
<dbReference type="EMBL" id="BMSJ01000002">
    <property type="protein sequence ID" value="GGR11635.1"/>
    <property type="molecule type" value="Genomic_DNA"/>
</dbReference>
<proteinExistence type="inferred from homology"/>
<dbReference type="FunFam" id="1.10.10.10:FF:000001">
    <property type="entry name" value="LysR family transcriptional regulator"/>
    <property type="match status" value="1"/>
</dbReference>
<dbReference type="PROSITE" id="PS50931">
    <property type="entry name" value="HTH_LYSR"/>
    <property type="match status" value="1"/>
</dbReference>
<dbReference type="GeneID" id="95458413"/>
<dbReference type="InterPro" id="IPR000847">
    <property type="entry name" value="LysR_HTH_N"/>
</dbReference>
<evidence type="ECO:0000313" key="6">
    <source>
        <dbReference type="EMBL" id="GGR11635.1"/>
    </source>
</evidence>
<evidence type="ECO:0000313" key="8">
    <source>
        <dbReference type="Proteomes" id="UP000326029"/>
    </source>
</evidence>
<protein>
    <submittedName>
        <fullName evidence="6">LysR family transcriptional regulator</fullName>
    </submittedName>
</protein>
<sequence length="308" mass="33625">MNLRRLRSFVALAEELHFTRAAARLFVAQQSLSRQISQLEAELGTPLLRRTSRRVELTPAGEVFLTAAREVLERFDRGVTEARRVGQGERTTLRVGFIVGAALELTTHILAEFTRRRPDARVELHEFGFADPSAGLTGGGTDVAFIRLPSTTHGLATVPLFTEPCVVAVSTGHPLSRRDHVRVADLLDEPIAIGLTDDVVWRDFWTLAGHRGGRRARNLVETHSQSEEVEVVAAGMACSITPAAARRYSPHPGVRFVTIVDHPGSVVAVAHRPDRSHPLVASFVAAAEAVRDRETGILRTIRGLPGAD</sequence>
<feature type="domain" description="HTH lysR-type" evidence="5">
    <location>
        <begin position="1"/>
        <end position="58"/>
    </location>
</feature>
<keyword evidence="8" id="KW-1185">Reference proteome</keyword>
<keyword evidence="4" id="KW-0804">Transcription</keyword>
<dbReference type="PANTHER" id="PTHR30346">
    <property type="entry name" value="TRANSCRIPTIONAL DUAL REGULATOR HCAR-RELATED"/>
    <property type="match status" value="1"/>
</dbReference>
<dbReference type="EMBL" id="CP023693">
    <property type="protein sequence ID" value="QEV36252.1"/>
    <property type="molecule type" value="Genomic_DNA"/>
</dbReference>
<dbReference type="GO" id="GO:0032993">
    <property type="term" value="C:protein-DNA complex"/>
    <property type="evidence" value="ECO:0007669"/>
    <property type="project" value="TreeGrafter"/>
</dbReference>
<keyword evidence="2" id="KW-0805">Transcription regulation</keyword>
<dbReference type="InterPro" id="IPR005119">
    <property type="entry name" value="LysR_subst-bd"/>
</dbReference>
<dbReference type="SUPFAM" id="SSF46785">
    <property type="entry name" value="Winged helix' DNA-binding domain"/>
    <property type="match status" value="1"/>
</dbReference>
<organism evidence="6 9">
    <name type="scientific">Streptomyces cinereoruber</name>
    <dbReference type="NCBI Taxonomy" id="67260"/>
    <lineage>
        <taxon>Bacteria</taxon>
        <taxon>Bacillati</taxon>
        <taxon>Actinomycetota</taxon>
        <taxon>Actinomycetes</taxon>
        <taxon>Kitasatosporales</taxon>
        <taxon>Streptomycetaceae</taxon>
        <taxon>Streptomyces</taxon>
    </lineage>
</organism>
<dbReference type="Proteomes" id="UP000326029">
    <property type="component" value="Chromosome"/>
</dbReference>
<dbReference type="GO" id="GO:0003700">
    <property type="term" value="F:DNA-binding transcription factor activity"/>
    <property type="evidence" value="ECO:0007669"/>
    <property type="project" value="InterPro"/>
</dbReference>
<reference evidence="7 8" key="2">
    <citation type="submission" date="2017-09" db="EMBL/GenBank/DDBJ databases">
        <authorList>
            <person name="Lee N."/>
            <person name="Cho B.-K."/>
        </authorList>
    </citation>
    <scope>NUCLEOTIDE SEQUENCE [LARGE SCALE GENOMIC DNA]</scope>
    <source>
        <strain evidence="7 8">ATCC 19740</strain>
    </source>
</reference>
<dbReference type="SUPFAM" id="SSF53850">
    <property type="entry name" value="Periplasmic binding protein-like II"/>
    <property type="match status" value="1"/>
</dbReference>
<dbReference type="RefSeq" id="WP_062760039.1">
    <property type="nucleotide sequence ID" value="NZ_BMSJ01000002.1"/>
</dbReference>
<comment type="similarity">
    <text evidence="1">Belongs to the LysR transcriptional regulatory family.</text>
</comment>
<dbReference type="Pfam" id="PF00126">
    <property type="entry name" value="HTH_1"/>
    <property type="match status" value="1"/>
</dbReference>
<dbReference type="PANTHER" id="PTHR30346:SF0">
    <property type="entry name" value="HCA OPERON TRANSCRIPTIONAL ACTIVATOR HCAR"/>
    <property type="match status" value="1"/>
</dbReference>
<evidence type="ECO:0000256" key="2">
    <source>
        <dbReference type="ARBA" id="ARBA00023015"/>
    </source>
</evidence>
<evidence type="ECO:0000256" key="1">
    <source>
        <dbReference type="ARBA" id="ARBA00009437"/>
    </source>
</evidence>
<dbReference type="GO" id="GO:0003677">
    <property type="term" value="F:DNA binding"/>
    <property type="evidence" value="ECO:0007669"/>
    <property type="project" value="UniProtKB-KW"/>
</dbReference>
<accession>A0AAV4KCS8</accession>
<dbReference type="CDD" id="cd08414">
    <property type="entry name" value="PBP2_LTTR_aromatics_like"/>
    <property type="match status" value="1"/>
</dbReference>
<dbReference type="AlphaFoldDB" id="A0AAV4KCS8"/>
<reference evidence="6 9" key="1">
    <citation type="journal article" date="2014" name="Int. J. Syst. Evol. Microbiol.">
        <title>Complete genome sequence of Corynebacterium casei LMG S-19264T (=DSM 44701T), isolated from a smear-ripened cheese.</title>
        <authorList>
            <consortium name="US DOE Joint Genome Institute (JGI-PGF)"/>
            <person name="Walter F."/>
            <person name="Albersmeier A."/>
            <person name="Kalinowski J."/>
            <person name="Ruckert C."/>
        </authorList>
    </citation>
    <scope>NUCLEOTIDE SEQUENCE [LARGE SCALE GENOMIC DNA]</scope>
    <source>
        <strain evidence="6 9">JCM 4205</strain>
    </source>
</reference>
<gene>
    <name evidence="7" type="ORF">CP977_32145</name>
    <name evidence="6" type="ORF">GCM10010497_11920</name>
</gene>
<evidence type="ECO:0000313" key="9">
    <source>
        <dbReference type="Proteomes" id="UP000642014"/>
    </source>
</evidence>
<dbReference type="Gene3D" id="3.40.190.10">
    <property type="entry name" value="Periplasmic binding protein-like II"/>
    <property type="match status" value="2"/>
</dbReference>
<dbReference type="PRINTS" id="PR00039">
    <property type="entry name" value="HTHLYSR"/>
</dbReference>
<evidence type="ECO:0000313" key="7">
    <source>
        <dbReference type="EMBL" id="QEV36252.1"/>
    </source>
</evidence>
<evidence type="ECO:0000259" key="5">
    <source>
        <dbReference type="PROSITE" id="PS50931"/>
    </source>
</evidence>
<evidence type="ECO:0000256" key="4">
    <source>
        <dbReference type="ARBA" id="ARBA00023163"/>
    </source>
</evidence>
<evidence type="ECO:0000256" key="3">
    <source>
        <dbReference type="ARBA" id="ARBA00023125"/>
    </source>
</evidence>
<name>A0AAV4KCS8_9ACTN</name>
<dbReference type="InterPro" id="IPR036388">
    <property type="entry name" value="WH-like_DNA-bd_sf"/>
</dbReference>
<dbReference type="Gene3D" id="1.10.10.10">
    <property type="entry name" value="Winged helix-like DNA-binding domain superfamily/Winged helix DNA-binding domain"/>
    <property type="match status" value="1"/>
</dbReference>
<dbReference type="InterPro" id="IPR036390">
    <property type="entry name" value="WH_DNA-bd_sf"/>
</dbReference>
<keyword evidence="3" id="KW-0238">DNA-binding</keyword>
<dbReference type="Proteomes" id="UP000642014">
    <property type="component" value="Unassembled WGS sequence"/>
</dbReference>
<reference evidence="6" key="3">
    <citation type="submission" date="2023-08" db="EMBL/GenBank/DDBJ databases">
        <authorList>
            <person name="Sun Q."/>
            <person name="Ohkuma M."/>
        </authorList>
    </citation>
    <scope>NUCLEOTIDE SEQUENCE</scope>
    <source>
        <strain evidence="6">JCM 4205</strain>
    </source>
</reference>